<protein>
    <submittedName>
        <fullName evidence="1">Uncharacterized protein</fullName>
    </submittedName>
</protein>
<reference evidence="1" key="1">
    <citation type="submission" date="2022-03" db="EMBL/GenBank/DDBJ databases">
        <title>A functionally conserved STORR gene fusion in Papaver species that diverged 16.8 million years ago.</title>
        <authorList>
            <person name="Catania T."/>
        </authorList>
    </citation>
    <scope>NUCLEOTIDE SEQUENCE</scope>
    <source>
        <strain evidence="1">S-191538</strain>
    </source>
</reference>
<sequence>MNMCTAVVLLLEVEKTQIVEDDADFFNALKSKGRSLAAGQHSDVLETLTPNVRKRVEALQEIQ</sequence>
<keyword evidence="2" id="KW-1185">Reference proteome</keyword>
<dbReference type="AlphaFoldDB" id="A0AA41RL77"/>
<name>A0AA41RL77_PAPNU</name>
<feature type="non-terminal residue" evidence="1">
    <location>
        <position position="1"/>
    </location>
</feature>
<dbReference type="EMBL" id="JAJJMA010010686">
    <property type="protein sequence ID" value="MCL7022387.1"/>
    <property type="molecule type" value="Genomic_DNA"/>
</dbReference>
<comment type="caution">
    <text evidence="1">The sequence shown here is derived from an EMBL/GenBank/DDBJ whole genome shotgun (WGS) entry which is preliminary data.</text>
</comment>
<evidence type="ECO:0000313" key="1">
    <source>
        <dbReference type="EMBL" id="MCL7022387.1"/>
    </source>
</evidence>
<proteinExistence type="predicted"/>
<organism evidence="1 2">
    <name type="scientific">Papaver nudicaule</name>
    <name type="common">Iceland poppy</name>
    <dbReference type="NCBI Taxonomy" id="74823"/>
    <lineage>
        <taxon>Eukaryota</taxon>
        <taxon>Viridiplantae</taxon>
        <taxon>Streptophyta</taxon>
        <taxon>Embryophyta</taxon>
        <taxon>Tracheophyta</taxon>
        <taxon>Spermatophyta</taxon>
        <taxon>Magnoliopsida</taxon>
        <taxon>Ranunculales</taxon>
        <taxon>Papaveraceae</taxon>
        <taxon>Papaveroideae</taxon>
        <taxon>Papaver</taxon>
    </lineage>
</organism>
<gene>
    <name evidence="1" type="ORF">MKW94_004122</name>
</gene>
<accession>A0AA41RL77</accession>
<evidence type="ECO:0000313" key="2">
    <source>
        <dbReference type="Proteomes" id="UP001177140"/>
    </source>
</evidence>
<dbReference type="Proteomes" id="UP001177140">
    <property type="component" value="Unassembled WGS sequence"/>
</dbReference>